<keyword evidence="2" id="KW-1185">Reference proteome</keyword>
<dbReference type="InParanoid" id="I7LUZ7"/>
<sequence length="272" mass="32694">MQGSSLVEPIKEKIENAIRNMRSPFRHYPRCVKCPLSKDMSLVCLNHDCGENYFKLICPYCHRNEHQRHELKVEDDLDLVLQMIEDHTRQRYMNKQVTDQDIGFVDLLLESQKALNKLLNKIQQVKFILDDTLNGYKRRMKEYEDMIRLINNAQMSSSQAIINEQLQQIKDKIVYNSNETDVYIEWNFEKIYNETEKKRREGYSQQCLKTINQCEKSFKNLLQNFRDVVNPILEKRLIQKVCLDKCNQMLELLNVSWRWEKYEDIVINYILK</sequence>
<dbReference type="EMBL" id="GG662693">
    <property type="protein sequence ID" value="EAR96369.2"/>
    <property type="molecule type" value="Genomic_DNA"/>
</dbReference>
<dbReference type="Proteomes" id="UP000009168">
    <property type="component" value="Unassembled WGS sequence"/>
</dbReference>
<accession>I7LUZ7</accession>
<proteinExistence type="predicted"/>
<organism evidence="1 2">
    <name type="scientific">Tetrahymena thermophila (strain SB210)</name>
    <dbReference type="NCBI Taxonomy" id="312017"/>
    <lineage>
        <taxon>Eukaryota</taxon>
        <taxon>Sar</taxon>
        <taxon>Alveolata</taxon>
        <taxon>Ciliophora</taxon>
        <taxon>Intramacronucleata</taxon>
        <taxon>Oligohymenophorea</taxon>
        <taxon>Hymenostomatida</taxon>
        <taxon>Tetrahymenina</taxon>
        <taxon>Tetrahymenidae</taxon>
        <taxon>Tetrahymena</taxon>
    </lineage>
</organism>
<protein>
    <submittedName>
        <fullName evidence="1">Uncharacterized protein</fullName>
    </submittedName>
</protein>
<evidence type="ECO:0000313" key="2">
    <source>
        <dbReference type="Proteomes" id="UP000009168"/>
    </source>
</evidence>
<dbReference type="AlphaFoldDB" id="I7LUZ7"/>
<evidence type="ECO:0000313" key="1">
    <source>
        <dbReference type="EMBL" id="EAR96369.2"/>
    </source>
</evidence>
<name>I7LUZ7_TETTS</name>
<dbReference type="GeneID" id="7825890"/>
<dbReference type="RefSeq" id="XP_001016614.2">
    <property type="nucleotide sequence ID" value="XM_001016614.2"/>
</dbReference>
<gene>
    <name evidence="1" type="ORF">TTHERM_00189380</name>
</gene>
<dbReference type="KEGG" id="tet:TTHERM_00189380"/>
<reference evidence="2" key="1">
    <citation type="journal article" date="2006" name="PLoS Biol.">
        <title>Macronuclear genome sequence of the ciliate Tetrahymena thermophila, a model eukaryote.</title>
        <authorList>
            <person name="Eisen J.A."/>
            <person name="Coyne R.S."/>
            <person name="Wu M."/>
            <person name="Wu D."/>
            <person name="Thiagarajan M."/>
            <person name="Wortman J.R."/>
            <person name="Badger J.H."/>
            <person name="Ren Q."/>
            <person name="Amedeo P."/>
            <person name="Jones K.M."/>
            <person name="Tallon L.J."/>
            <person name="Delcher A.L."/>
            <person name="Salzberg S.L."/>
            <person name="Silva J.C."/>
            <person name="Haas B.J."/>
            <person name="Majoros W.H."/>
            <person name="Farzad M."/>
            <person name="Carlton J.M."/>
            <person name="Smith R.K. Jr."/>
            <person name="Garg J."/>
            <person name="Pearlman R.E."/>
            <person name="Karrer K.M."/>
            <person name="Sun L."/>
            <person name="Manning G."/>
            <person name="Elde N.C."/>
            <person name="Turkewitz A.P."/>
            <person name="Asai D.J."/>
            <person name="Wilkes D.E."/>
            <person name="Wang Y."/>
            <person name="Cai H."/>
            <person name="Collins K."/>
            <person name="Stewart B.A."/>
            <person name="Lee S.R."/>
            <person name="Wilamowska K."/>
            <person name="Weinberg Z."/>
            <person name="Ruzzo W.L."/>
            <person name="Wloga D."/>
            <person name="Gaertig J."/>
            <person name="Frankel J."/>
            <person name="Tsao C.-C."/>
            <person name="Gorovsky M.A."/>
            <person name="Keeling P.J."/>
            <person name="Waller R.F."/>
            <person name="Patron N.J."/>
            <person name="Cherry J.M."/>
            <person name="Stover N.A."/>
            <person name="Krieger C.J."/>
            <person name="del Toro C."/>
            <person name="Ryder H.F."/>
            <person name="Williamson S.C."/>
            <person name="Barbeau R.A."/>
            <person name="Hamilton E.P."/>
            <person name="Orias E."/>
        </authorList>
    </citation>
    <scope>NUCLEOTIDE SEQUENCE [LARGE SCALE GENOMIC DNA]</scope>
    <source>
        <strain evidence="2">SB210</strain>
    </source>
</reference>